<dbReference type="SUPFAM" id="SSF63829">
    <property type="entry name" value="Calcium-dependent phosphotriesterase"/>
    <property type="match status" value="1"/>
</dbReference>
<evidence type="ECO:0000313" key="1">
    <source>
        <dbReference type="EMBL" id="ORA72413.1"/>
    </source>
</evidence>
<dbReference type="Proteomes" id="UP000192801">
    <property type="component" value="Unassembled WGS sequence"/>
</dbReference>
<name>A0A1X0DJ27_9MYCO</name>
<sequence length="324" mass="33073">MLLAGCSWMPDKHLGGAPPTIETARPAVSPATTVTPAGTVRPLAGIPQAALVDPDTASLVVLVGGDTPSLQVLGSTSGTRVIPLPKTAPTTALAAAQPGTVLLTTRGGYLTVDLRAGTVTRIDIDGQANTDFTAIARRADGRLLLGTVDGTLLLLAGPAQVAHSERIFARVDAIVTQGDIGVVLDRGQTSVTAVNTDGSPGEALRAGEGATTMVADSAGRVLVTDTRGGELLVFGTDPLIMRQRYPVPSSPFGLAGSTALAWVSTTVDNKVTGYDLSTGIPVQRVQYPTVSQPDLLAHDAATDTLYVVSTTGAGVQMIAHASRP</sequence>
<dbReference type="OrthoDB" id="4446106at2"/>
<dbReference type="AlphaFoldDB" id="A0A1X0DJ27"/>
<gene>
    <name evidence="1" type="ORF">BST26_05285</name>
</gene>
<comment type="caution">
    <text evidence="1">The sequence shown here is derived from an EMBL/GenBank/DDBJ whole genome shotgun (WGS) entry which is preliminary data.</text>
</comment>
<proteinExistence type="predicted"/>
<evidence type="ECO:0000313" key="2">
    <source>
        <dbReference type="Proteomes" id="UP000192801"/>
    </source>
</evidence>
<keyword evidence="2" id="KW-1185">Reference proteome</keyword>
<accession>A0A1X0DJ27</accession>
<organism evidence="1 2">
    <name type="scientific">Mycolicibacterium insubricum</name>
    <dbReference type="NCBI Taxonomy" id="444597"/>
    <lineage>
        <taxon>Bacteria</taxon>
        <taxon>Bacillati</taxon>
        <taxon>Actinomycetota</taxon>
        <taxon>Actinomycetes</taxon>
        <taxon>Mycobacteriales</taxon>
        <taxon>Mycobacteriaceae</taxon>
        <taxon>Mycolicibacterium</taxon>
    </lineage>
</organism>
<protein>
    <submittedName>
        <fullName evidence="1">Uncharacterized protein</fullName>
    </submittedName>
</protein>
<dbReference type="Gene3D" id="2.130.10.10">
    <property type="entry name" value="YVTN repeat-like/Quinoprotein amine dehydrogenase"/>
    <property type="match status" value="1"/>
</dbReference>
<reference evidence="1 2" key="1">
    <citation type="submission" date="2016-12" db="EMBL/GenBank/DDBJ databases">
        <title>The new phylogeny of genus Mycobacterium.</title>
        <authorList>
            <person name="Tortoli E."/>
            <person name="Trovato A."/>
            <person name="Cirillo D.M."/>
        </authorList>
    </citation>
    <scope>NUCLEOTIDE SEQUENCE [LARGE SCALE GENOMIC DNA]</scope>
    <source>
        <strain evidence="1 2">DSM 45130</strain>
    </source>
</reference>
<dbReference type="InterPro" id="IPR015943">
    <property type="entry name" value="WD40/YVTN_repeat-like_dom_sf"/>
</dbReference>
<dbReference type="EMBL" id="MVHS01000008">
    <property type="protein sequence ID" value="ORA72413.1"/>
    <property type="molecule type" value="Genomic_DNA"/>
</dbReference>
<dbReference type="RefSeq" id="WP_083029795.1">
    <property type="nucleotide sequence ID" value="NZ_AP022618.1"/>
</dbReference>
<dbReference type="STRING" id="444597.BST26_05285"/>